<dbReference type="PANTHER" id="PTHR21706">
    <property type="entry name" value="TRANSMEMBRANE PROTEIN 65"/>
    <property type="match status" value="1"/>
</dbReference>
<accession>A0ABM4TWN1</accession>
<evidence type="ECO:0000256" key="4">
    <source>
        <dbReference type="ARBA" id="ARBA00023136"/>
    </source>
</evidence>
<keyword evidence="2 5" id="KW-0812">Transmembrane</keyword>
<evidence type="ECO:0000256" key="2">
    <source>
        <dbReference type="ARBA" id="ARBA00022692"/>
    </source>
</evidence>
<feature type="transmembrane region" description="Helical" evidence="5">
    <location>
        <begin position="99"/>
        <end position="118"/>
    </location>
</feature>
<dbReference type="Proteomes" id="UP001652628">
    <property type="component" value="Chromosome 2"/>
</dbReference>
<gene>
    <name evidence="7" type="primary">LOC139354033</name>
</gene>
<comment type="subcellular location">
    <subcellularLocation>
        <location evidence="1">Membrane</location>
        <topology evidence="1">Multi-pass membrane protein</topology>
    </subcellularLocation>
</comment>
<evidence type="ECO:0000256" key="5">
    <source>
        <dbReference type="SAM" id="Phobius"/>
    </source>
</evidence>
<evidence type="ECO:0000256" key="1">
    <source>
        <dbReference type="ARBA" id="ARBA00004141"/>
    </source>
</evidence>
<keyword evidence="3 5" id="KW-1133">Transmembrane helix</keyword>
<dbReference type="PANTHER" id="PTHR21706:SF15">
    <property type="entry name" value="TRANSMEMBRANE PROTEIN 65"/>
    <property type="match status" value="1"/>
</dbReference>
<keyword evidence="6" id="KW-1185">Reference proteome</keyword>
<dbReference type="RefSeq" id="XP_070854376.1">
    <property type="nucleotide sequence ID" value="XM_070998275.1"/>
</dbReference>
<dbReference type="InterPro" id="IPR019537">
    <property type="entry name" value="TMEM65"/>
</dbReference>
<dbReference type="Pfam" id="PF10507">
    <property type="entry name" value="TMEM65"/>
    <property type="match status" value="1"/>
</dbReference>
<proteinExistence type="predicted"/>
<protein>
    <submittedName>
        <fullName evidence="7">Transmembrane protein 65-like</fullName>
    </submittedName>
</protein>
<feature type="transmembrane region" description="Helical" evidence="5">
    <location>
        <begin position="194"/>
        <end position="213"/>
    </location>
</feature>
<dbReference type="GeneID" id="139354033"/>
<evidence type="ECO:0000313" key="6">
    <source>
        <dbReference type="Proteomes" id="UP001652628"/>
    </source>
</evidence>
<sequence length="225" mass="25523">MYIFFHICIDFHLRFIYNQLYTFKKLHRNKTQPPRLQHLTHQSMFECIGQLAVGSWRTRFGRLSNKTELGHVIAGTFCTVPDDWLRKKMVESAAPPTAGQLYSIFFVNAVPFIAFGFLDNFIMIMAGEYIEYYLGHFITLSTMAAAGLGNTISDILGITMATYVENGCQIMGLKQPKLTPAQFELKSSKRSSSYGRVVGITVGCLLGMCPLWFMEEKTDKEDVVD</sequence>
<organism evidence="6 7">
    <name type="scientific">Drosophila suzukii</name>
    <name type="common">Spotted-wing drosophila fruit fly</name>
    <dbReference type="NCBI Taxonomy" id="28584"/>
    <lineage>
        <taxon>Eukaryota</taxon>
        <taxon>Metazoa</taxon>
        <taxon>Ecdysozoa</taxon>
        <taxon>Arthropoda</taxon>
        <taxon>Hexapoda</taxon>
        <taxon>Insecta</taxon>
        <taxon>Pterygota</taxon>
        <taxon>Neoptera</taxon>
        <taxon>Endopterygota</taxon>
        <taxon>Diptera</taxon>
        <taxon>Brachycera</taxon>
        <taxon>Muscomorpha</taxon>
        <taxon>Ephydroidea</taxon>
        <taxon>Drosophilidae</taxon>
        <taxon>Drosophila</taxon>
        <taxon>Sophophora</taxon>
    </lineage>
</organism>
<keyword evidence="4 5" id="KW-0472">Membrane</keyword>
<name>A0ABM4TWN1_DROSZ</name>
<evidence type="ECO:0000313" key="7">
    <source>
        <dbReference type="RefSeq" id="XP_070854376.1"/>
    </source>
</evidence>
<evidence type="ECO:0000256" key="3">
    <source>
        <dbReference type="ARBA" id="ARBA00022989"/>
    </source>
</evidence>
<reference evidence="7" key="1">
    <citation type="submission" date="2025-08" db="UniProtKB">
        <authorList>
            <consortium name="RefSeq"/>
        </authorList>
    </citation>
    <scope>IDENTIFICATION</scope>
</reference>